<dbReference type="GO" id="GO:0016491">
    <property type="term" value="F:oxidoreductase activity"/>
    <property type="evidence" value="ECO:0007669"/>
    <property type="project" value="InterPro"/>
</dbReference>
<dbReference type="InterPro" id="IPR016166">
    <property type="entry name" value="FAD-bd_PCMH"/>
</dbReference>
<dbReference type="Pfam" id="PF00941">
    <property type="entry name" value="FAD_binding_5"/>
    <property type="match status" value="1"/>
</dbReference>
<dbReference type="Proteomes" id="UP000183263">
    <property type="component" value="Unassembled WGS sequence"/>
</dbReference>
<dbReference type="OrthoDB" id="3574189at2"/>
<dbReference type="InterPro" id="IPR016169">
    <property type="entry name" value="FAD-bd_PCMH_sub2"/>
</dbReference>
<protein>
    <submittedName>
        <fullName evidence="1">CO or xanthine dehydrogenase, FAD-binding subunit</fullName>
    </submittedName>
</protein>
<dbReference type="PROSITE" id="PS51387">
    <property type="entry name" value="FAD_PCMH"/>
    <property type="match status" value="1"/>
</dbReference>
<gene>
    <name evidence="1" type="ORF">SAMN05444695_101842</name>
</gene>
<dbReference type="SUPFAM" id="SSF56176">
    <property type="entry name" value="FAD-binding/transporter-associated domain-like"/>
    <property type="match status" value="1"/>
</dbReference>
<sequence length="270" mass="28608">MDLSFVTEVASPRRREDLPPPRPGTAFLAGGTWVYSEPQPAVDRLVDLTALDWPAVTTSESGLTISATCTIETLCAVRLPENWSGARAFRSCADALLASWKIWHTATVGGNLALSLPAGAMIAACCALDATLTIWTPDGSEYHLPAEAFVTGVGTNVLRPGEILRSITIGSAALCGRVAVRKVAYAPLGRSGALLVARHGTDGSWTLVVTAGTVRPHLLRFPEPPTASELSETLAATVAPTDYLTDAHGTASWRRHVTALLAEEIREELT</sequence>
<dbReference type="Gene3D" id="3.30.465.10">
    <property type="match status" value="1"/>
</dbReference>
<dbReference type="PANTHER" id="PTHR42659">
    <property type="entry name" value="XANTHINE DEHYDROGENASE SUBUNIT C-RELATED"/>
    <property type="match status" value="1"/>
</dbReference>
<dbReference type="InterPro" id="IPR051312">
    <property type="entry name" value="Diverse_Substr_Oxidored"/>
</dbReference>
<organism evidence="1 2">
    <name type="scientific">Rhodococcus triatomae</name>
    <dbReference type="NCBI Taxonomy" id="300028"/>
    <lineage>
        <taxon>Bacteria</taxon>
        <taxon>Bacillati</taxon>
        <taxon>Actinomycetota</taxon>
        <taxon>Actinomycetes</taxon>
        <taxon>Mycobacteriales</taxon>
        <taxon>Nocardiaceae</taxon>
        <taxon>Rhodococcus</taxon>
    </lineage>
</organism>
<dbReference type="EMBL" id="FNDN01000001">
    <property type="protein sequence ID" value="SDH31551.1"/>
    <property type="molecule type" value="Genomic_DNA"/>
</dbReference>
<accession>A0A1G8BEL5</accession>
<dbReference type="InterPro" id="IPR036318">
    <property type="entry name" value="FAD-bd_PCMH-like_sf"/>
</dbReference>
<dbReference type="AlphaFoldDB" id="A0A1G8BEL5"/>
<reference evidence="1 2" key="1">
    <citation type="submission" date="2016-10" db="EMBL/GenBank/DDBJ databases">
        <authorList>
            <person name="de Groot N.N."/>
        </authorList>
    </citation>
    <scope>NUCLEOTIDE SEQUENCE [LARGE SCALE GENOMIC DNA]</scope>
    <source>
        <strain evidence="1 2">DSM 44892</strain>
    </source>
</reference>
<name>A0A1G8BEL5_9NOCA</name>
<proteinExistence type="predicted"/>
<evidence type="ECO:0000313" key="2">
    <source>
        <dbReference type="Proteomes" id="UP000183263"/>
    </source>
</evidence>
<evidence type="ECO:0000313" key="1">
    <source>
        <dbReference type="EMBL" id="SDH31551.1"/>
    </source>
</evidence>
<keyword evidence="2" id="KW-1185">Reference proteome</keyword>
<dbReference type="InterPro" id="IPR002346">
    <property type="entry name" value="Mopterin_DH_FAD-bd"/>
</dbReference>
<dbReference type="GO" id="GO:0071949">
    <property type="term" value="F:FAD binding"/>
    <property type="evidence" value="ECO:0007669"/>
    <property type="project" value="InterPro"/>
</dbReference>
<dbReference type="RefSeq" id="WP_072740137.1">
    <property type="nucleotide sequence ID" value="NZ_CP048813.1"/>
</dbReference>
<dbReference type="PANTHER" id="PTHR42659:SF9">
    <property type="entry name" value="XANTHINE DEHYDROGENASE FAD-BINDING SUBUNIT XDHB-RELATED"/>
    <property type="match status" value="1"/>
</dbReference>